<dbReference type="EMBL" id="AP022614">
    <property type="protein sequence ID" value="BBZ46211.1"/>
    <property type="molecule type" value="Genomic_DNA"/>
</dbReference>
<keyword evidence="3" id="KW-0408">Iron</keyword>
<evidence type="ECO:0000313" key="6">
    <source>
        <dbReference type="Proteomes" id="UP000467105"/>
    </source>
</evidence>
<keyword evidence="2" id="KW-0479">Metal-binding</keyword>
<evidence type="ECO:0000256" key="1">
    <source>
        <dbReference type="ARBA" id="ARBA00001954"/>
    </source>
</evidence>
<dbReference type="PANTHER" id="PTHR13096">
    <property type="entry name" value="MINA53 MYC INDUCED NUCLEAR ANTIGEN"/>
    <property type="match status" value="1"/>
</dbReference>
<keyword evidence="6" id="KW-1185">Reference proteome</keyword>
<dbReference type="InterPro" id="IPR039994">
    <property type="entry name" value="NO66-like"/>
</dbReference>
<gene>
    <name evidence="5" type="ORF">MPRM_34920</name>
</gene>
<feature type="domain" description="JmjC" evidence="4">
    <location>
        <begin position="85"/>
        <end position="225"/>
    </location>
</feature>
<accession>A0A7I7YZN1</accession>
<dbReference type="PANTHER" id="PTHR13096:SF9">
    <property type="entry name" value="BIFUNCTIONAL LYSINE-SPECIFIC DEMETHYLASE AND HISTIDYL-HYDROXYLASE"/>
    <property type="match status" value="1"/>
</dbReference>
<dbReference type="Proteomes" id="UP000467105">
    <property type="component" value="Chromosome"/>
</dbReference>
<evidence type="ECO:0000313" key="5">
    <source>
        <dbReference type="EMBL" id="BBZ46211.1"/>
    </source>
</evidence>
<evidence type="ECO:0000259" key="4">
    <source>
        <dbReference type="PROSITE" id="PS51184"/>
    </source>
</evidence>
<dbReference type="GO" id="GO:0032453">
    <property type="term" value="F:histone H3K4 demethylase activity"/>
    <property type="evidence" value="ECO:0007669"/>
    <property type="project" value="TreeGrafter"/>
</dbReference>
<organism evidence="5 6">
    <name type="scientific">Mycobacterium parmense</name>
    <dbReference type="NCBI Taxonomy" id="185642"/>
    <lineage>
        <taxon>Bacteria</taxon>
        <taxon>Bacillati</taxon>
        <taxon>Actinomycetota</taxon>
        <taxon>Actinomycetes</taxon>
        <taxon>Mycobacteriales</taxon>
        <taxon>Mycobacteriaceae</taxon>
        <taxon>Mycobacterium</taxon>
        <taxon>Mycobacterium simiae complex</taxon>
    </lineage>
</organism>
<reference evidence="5 6" key="1">
    <citation type="journal article" date="2019" name="Emerg. Microbes Infect.">
        <title>Comprehensive subspecies identification of 175 nontuberculous mycobacteria species based on 7547 genomic profiles.</title>
        <authorList>
            <person name="Matsumoto Y."/>
            <person name="Kinjo T."/>
            <person name="Motooka D."/>
            <person name="Nabeya D."/>
            <person name="Jung N."/>
            <person name="Uechi K."/>
            <person name="Horii T."/>
            <person name="Iida T."/>
            <person name="Fujita J."/>
            <person name="Nakamura S."/>
        </authorList>
    </citation>
    <scope>NUCLEOTIDE SEQUENCE [LARGE SCALE GENOMIC DNA]</scope>
    <source>
        <strain evidence="5 6">JCM 14742</strain>
    </source>
</reference>
<dbReference type="SUPFAM" id="SSF51197">
    <property type="entry name" value="Clavaminate synthase-like"/>
    <property type="match status" value="1"/>
</dbReference>
<name>A0A7I7YZN1_9MYCO</name>
<proteinExistence type="predicted"/>
<evidence type="ECO:0000256" key="2">
    <source>
        <dbReference type="ARBA" id="ARBA00022723"/>
    </source>
</evidence>
<dbReference type="Gene3D" id="2.60.120.650">
    <property type="entry name" value="Cupin"/>
    <property type="match status" value="1"/>
</dbReference>
<protein>
    <recommendedName>
        <fullName evidence="4">JmjC domain-containing protein</fullName>
    </recommendedName>
</protein>
<evidence type="ECO:0000256" key="3">
    <source>
        <dbReference type="ARBA" id="ARBA00023004"/>
    </source>
</evidence>
<dbReference type="AlphaFoldDB" id="A0A7I7YZN1"/>
<dbReference type="PROSITE" id="PS51184">
    <property type="entry name" value="JMJC"/>
    <property type="match status" value="1"/>
</dbReference>
<dbReference type="InterPro" id="IPR003347">
    <property type="entry name" value="JmjC_dom"/>
</dbReference>
<sequence>METFLDDIWATTHHHVQRDCAGYFDCLLSAHSAVKDLLERFRRDPSAVRLMRGKDKKSAESYRLAEGSLDLGRIRDDFADGYTIVLDGVDRHVRAIASLSRSIETELNFPTQVNAYMTPPGAQGLVPHYDDHDVLVLQIGGSKIWHLYPGADIPPHQLRRDDKSVAIEGLPVPVDLRLEAGDLLYMPRGRVHAAETESEPSVHLTVGIHAPTTLMLAVAALNSMSFHDDRLNAPLPPRHLDDADVDSDLGVLLLDAVSAVEDPGAVARGLEALADVLLRRGQCPPVGPAASAAEIDGQTLVTKYRPLYARVKADAGGVALRFASLSINAGPDHEAAMLFVSRSTAPFHVRDLPGLREEQQVELARSLVVSGFLIRLPND</sequence>
<dbReference type="GO" id="GO:0051864">
    <property type="term" value="F:histone H3K36 demethylase activity"/>
    <property type="evidence" value="ECO:0007669"/>
    <property type="project" value="TreeGrafter"/>
</dbReference>
<comment type="cofactor">
    <cofactor evidence="1">
        <name>Fe(2+)</name>
        <dbReference type="ChEBI" id="CHEBI:29033"/>
    </cofactor>
</comment>
<dbReference type="Pfam" id="PF08007">
    <property type="entry name" value="JmjC_2"/>
    <property type="match status" value="1"/>
</dbReference>
<dbReference type="GO" id="GO:0046872">
    <property type="term" value="F:metal ion binding"/>
    <property type="evidence" value="ECO:0007669"/>
    <property type="project" value="UniProtKB-KW"/>
</dbReference>